<proteinExistence type="predicted"/>
<gene>
    <name evidence="2" type="ORF">GWI33_022566</name>
</gene>
<dbReference type="InterPro" id="IPR016187">
    <property type="entry name" value="CTDL_fold"/>
</dbReference>
<organism evidence="2 3">
    <name type="scientific">Rhynchophorus ferrugineus</name>
    <name type="common">Red palm weevil</name>
    <name type="synonym">Curculio ferrugineus</name>
    <dbReference type="NCBI Taxonomy" id="354439"/>
    <lineage>
        <taxon>Eukaryota</taxon>
        <taxon>Metazoa</taxon>
        <taxon>Ecdysozoa</taxon>
        <taxon>Arthropoda</taxon>
        <taxon>Hexapoda</taxon>
        <taxon>Insecta</taxon>
        <taxon>Pterygota</taxon>
        <taxon>Neoptera</taxon>
        <taxon>Endopterygota</taxon>
        <taxon>Coleoptera</taxon>
        <taxon>Polyphaga</taxon>
        <taxon>Cucujiformia</taxon>
        <taxon>Curculionidae</taxon>
        <taxon>Dryophthorinae</taxon>
        <taxon>Rhynchophorus</taxon>
    </lineage>
</organism>
<name>A0A834ISG7_RHYFE</name>
<dbReference type="Pfam" id="PF00059">
    <property type="entry name" value="Lectin_C"/>
    <property type="match status" value="1"/>
</dbReference>
<dbReference type="OrthoDB" id="6340082at2759"/>
<feature type="domain" description="C-type lectin" evidence="1">
    <location>
        <begin position="27"/>
        <end position="111"/>
    </location>
</feature>
<dbReference type="InterPro" id="IPR001304">
    <property type="entry name" value="C-type_lectin-like"/>
</dbReference>
<dbReference type="Gene3D" id="3.10.100.10">
    <property type="entry name" value="Mannose-Binding Protein A, subunit A"/>
    <property type="match status" value="1"/>
</dbReference>
<dbReference type="EMBL" id="JAACXV010000083">
    <property type="protein sequence ID" value="KAF7284107.1"/>
    <property type="molecule type" value="Genomic_DNA"/>
</dbReference>
<protein>
    <recommendedName>
        <fullName evidence="1">C-type lectin domain-containing protein</fullName>
    </recommendedName>
</protein>
<dbReference type="SUPFAM" id="SSF56436">
    <property type="entry name" value="C-type lectin-like"/>
    <property type="match status" value="1"/>
</dbReference>
<evidence type="ECO:0000313" key="2">
    <source>
        <dbReference type="EMBL" id="KAF7284107.1"/>
    </source>
</evidence>
<dbReference type="Proteomes" id="UP000625711">
    <property type="component" value="Unassembled WGS sequence"/>
</dbReference>
<evidence type="ECO:0000259" key="1">
    <source>
        <dbReference type="PROSITE" id="PS50041"/>
    </source>
</evidence>
<keyword evidence="3" id="KW-1185">Reference proteome</keyword>
<dbReference type="InterPro" id="IPR016186">
    <property type="entry name" value="C-type_lectin-like/link_sf"/>
</dbReference>
<dbReference type="AlphaFoldDB" id="A0A834ISG7"/>
<comment type="caution">
    <text evidence="2">The sequence shown here is derived from an EMBL/GenBank/DDBJ whole genome shotgun (WGS) entry which is preliminary data.</text>
</comment>
<accession>A0A834ISG7</accession>
<dbReference type="PROSITE" id="PS50041">
    <property type="entry name" value="C_TYPE_LECTIN_2"/>
    <property type="match status" value="1"/>
</dbReference>
<dbReference type="CDD" id="cd00037">
    <property type="entry name" value="CLECT"/>
    <property type="match status" value="1"/>
</dbReference>
<reference evidence="2" key="1">
    <citation type="submission" date="2020-08" db="EMBL/GenBank/DDBJ databases">
        <title>Genome sequencing and assembly of the red palm weevil Rhynchophorus ferrugineus.</title>
        <authorList>
            <person name="Dias G.B."/>
            <person name="Bergman C.M."/>
            <person name="Manee M."/>
        </authorList>
    </citation>
    <scope>NUCLEOTIDE SEQUENCE</scope>
    <source>
        <strain evidence="2">AA-2017</strain>
        <tissue evidence="2">Whole larva</tissue>
    </source>
</reference>
<sequence length="111" mass="13190">MENKTWSMFMEDSLARNDRKEGDPKKISVTNEKEKTLIDELYGYSLSGIRHPNGTFIWDTTGTKVVMEKNWEIGEPSNSFYKEHCLELKFGDDEYVWNDYPCDERRKYMSN</sequence>
<evidence type="ECO:0000313" key="3">
    <source>
        <dbReference type="Proteomes" id="UP000625711"/>
    </source>
</evidence>